<comment type="catalytic activity">
    <reaction evidence="1 16">
        <text>a 1,2-diacyl-sn-glycero-3-phosphate + CTP + H(+) = a CDP-1,2-diacyl-sn-glycerol + diphosphate</text>
        <dbReference type="Rhea" id="RHEA:16229"/>
        <dbReference type="ChEBI" id="CHEBI:15378"/>
        <dbReference type="ChEBI" id="CHEBI:33019"/>
        <dbReference type="ChEBI" id="CHEBI:37563"/>
        <dbReference type="ChEBI" id="CHEBI:58332"/>
        <dbReference type="ChEBI" id="CHEBI:58608"/>
        <dbReference type="EC" id="2.7.7.41"/>
    </reaction>
</comment>
<evidence type="ECO:0000256" key="12">
    <source>
        <dbReference type="ARBA" id="ARBA00023098"/>
    </source>
</evidence>
<keyword evidence="8 16" id="KW-0808">Transferase</keyword>
<keyword evidence="19" id="KW-1185">Reference proteome</keyword>
<reference evidence="18 19" key="1">
    <citation type="journal article" date="2014" name="Genome Biol. Evol.">
        <title>The secreted proteins of Achlya hypogyna and Thraustotheca clavata identify the ancestral oomycete secretome and reveal gene acquisitions by horizontal gene transfer.</title>
        <authorList>
            <person name="Misner I."/>
            <person name="Blouin N."/>
            <person name="Leonard G."/>
            <person name="Richards T.A."/>
            <person name="Lane C.E."/>
        </authorList>
    </citation>
    <scope>NUCLEOTIDE SEQUENCE [LARGE SCALE GENOMIC DNA]</scope>
    <source>
        <strain evidence="18 19">ATCC 34112</strain>
    </source>
</reference>
<feature type="transmembrane region" description="Helical" evidence="16">
    <location>
        <begin position="215"/>
        <end position="240"/>
    </location>
</feature>
<keyword evidence="15 16" id="KW-1208">Phospholipid metabolism</keyword>
<comment type="caution">
    <text evidence="18">The sequence shown here is derived from an EMBL/GenBank/DDBJ whole genome shotgun (WGS) entry which is preliminary data.</text>
</comment>
<accession>A0A1V9Z6N2</accession>
<organism evidence="18 19">
    <name type="scientific">Thraustotheca clavata</name>
    <dbReference type="NCBI Taxonomy" id="74557"/>
    <lineage>
        <taxon>Eukaryota</taxon>
        <taxon>Sar</taxon>
        <taxon>Stramenopiles</taxon>
        <taxon>Oomycota</taxon>
        <taxon>Saprolegniomycetes</taxon>
        <taxon>Saprolegniales</taxon>
        <taxon>Achlyaceae</taxon>
        <taxon>Thraustotheca</taxon>
    </lineage>
</organism>
<dbReference type="PANTHER" id="PTHR13773">
    <property type="entry name" value="PHOSPHATIDATE CYTIDYLYLTRANSFERASE"/>
    <property type="match status" value="1"/>
</dbReference>
<dbReference type="GO" id="GO:0004605">
    <property type="term" value="F:phosphatidate cytidylyltransferase activity"/>
    <property type="evidence" value="ECO:0007669"/>
    <property type="project" value="UniProtKB-UniRule"/>
</dbReference>
<feature type="transmembrane region" description="Helical" evidence="16">
    <location>
        <begin position="159"/>
        <end position="179"/>
    </location>
</feature>
<keyword evidence="11 16" id="KW-1133">Transmembrane helix</keyword>
<feature type="region of interest" description="Disordered" evidence="17">
    <location>
        <begin position="11"/>
        <end position="48"/>
    </location>
</feature>
<keyword evidence="12 16" id="KW-0443">Lipid metabolism</keyword>
<dbReference type="PANTHER" id="PTHR13773:SF8">
    <property type="entry name" value="PHOSPHATIDATE CYTIDYLYLTRANSFERASE, PHOTORECEPTOR-SPECIFIC"/>
    <property type="match status" value="1"/>
</dbReference>
<comment type="subcellular location">
    <subcellularLocation>
        <location evidence="2">Membrane</location>
        <topology evidence="2">Multi-pass membrane protein</topology>
    </subcellularLocation>
</comment>
<dbReference type="InterPro" id="IPR016720">
    <property type="entry name" value="PC_Trfase_euk"/>
</dbReference>
<dbReference type="PIRSF" id="PIRSF018269">
    <property type="entry name" value="PC_trans_euk"/>
    <property type="match status" value="1"/>
</dbReference>
<gene>
    <name evidence="18" type="ORF">THRCLA_08388</name>
</gene>
<dbReference type="STRING" id="74557.A0A1V9Z6N2"/>
<evidence type="ECO:0000256" key="11">
    <source>
        <dbReference type="ARBA" id="ARBA00022989"/>
    </source>
</evidence>
<evidence type="ECO:0000256" key="7">
    <source>
        <dbReference type="ARBA" id="ARBA00022516"/>
    </source>
</evidence>
<evidence type="ECO:0000256" key="4">
    <source>
        <dbReference type="ARBA" id="ARBA00005189"/>
    </source>
</evidence>
<evidence type="ECO:0000256" key="8">
    <source>
        <dbReference type="ARBA" id="ARBA00022679"/>
    </source>
</evidence>
<comment type="pathway">
    <text evidence="3 16">Phospholipid metabolism; CDP-diacylglycerol biosynthesis; CDP-diacylglycerol from sn-glycerol 3-phosphate: step 3/3.</text>
</comment>
<evidence type="ECO:0000256" key="14">
    <source>
        <dbReference type="ARBA" id="ARBA00023209"/>
    </source>
</evidence>
<evidence type="ECO:0000256" key="2">
    <source>
        <dbReference type="ARBA" id="ARBA00004141"/>
    </source>
</evidence>
<evidence type="ECO:0000313" key="19">
    <source>
        <dbReference type="Proteomes" id="UP000243217"/>
    </source>
</evidence>
<evidence type="ECO:0000256" key="15">
    <source>
        <dbReference type="ARBA" id="ARBA00023264"/>
    </source>
</evidence>
<dbReference type="Pfam" id="PF01148">
    <property type="entry name" value="CTP_transf_1"/>
    <property type="match status" value="1"/>
</dbReference>
<evidence type="ECO:0000256" key="3">
    <source>
        <dbReference type="ARBA" id="ARBA00005119"/>
    </source>
</evidence>
<feature type="transmembrane region" description="Helical" evidence="16">
    <location>
        <begin position="334"/>
        <end position="356"/>
    </location>
</feature>
<comment type="similarity">
    <text evidence="5 16">Belongs to the CDS family.</text>
</comment>
<dbReference type="Proteomes" id="UP000243217">
    <property type="component" value="Unassembled WGS sequence"/>
</dbReference>
<dbReference type="GO" id="GO:0016024">
    <property type="term" value="P:CDP-diacylglycerol biosynthetic process"/>
    <property type="evidence" value="ECO:0007669"/>
    <property type="project" value="UniProtKB-UniRule"/>
</dbReference>
<evidence type="ECO:0000256" key="10">
    <source>
        <dbReference type="ARBA" id="ARBA00022695"/>
    </source>
</evidence>
<sequence>MLITEGHLSKVMHHRKSRELSPSREGNNLPSPPRSSKNKAPATPPTEEAIAAENEKKKASFIKRCITGFSLIGVYILIIYGGHLYVSLLVLMLQSMIFRELVNVRYRANAEKNLPWFRTIQWCWFGIAMLYNYGDTPQAFIRPDSDEYIYVWIRWYSRYHSWISFLLYALVFVFSVLSLKKGYYKYQMGQLTWTIVTLCLIVFQMRYVLNNIFQGLFWFFFPSALVVCNDCFAYFCGKLWGKKFIKANFLKLSPNKTWEGFIGALFCTLVFAFFSSSFLASISWMTCPLNTLPEFFPEPLSCNVHPVFVPTWYSIPTFVTSIFPTLTRIQLYPIQIHAIVFAIFTSIISPFGGFYASAIKRAYKLKDFDSLLPGHGGVMDRMDCQFITALFTSVYCSTFIWSYHTNVEAILTSVMRLSIEEQQQILQQLQSTLSN</sequence>
<evidence type="ECO:0000256" key="13">
    <source>
        <dbReference type="ARBA" id="ARBA00023136"/>
    </source>
</evidence>
<keyword evidence="13 16" id="KW-0472">Membrane</keyword>
<dbReference type="AlphaFoldDB" id="A0A1V9Z6N2"/>
<evidence type="ECO:0000256" key="17">
    <source>
        <dbReference type="SAM" id="MobiDB-lite"/>
    </source>
</evidence>
<dbReference type="EC" id="2.7.7.41" evidence="6 16"/>
<keyword evidence="14 16" id="KW-0594">Phospholipid biosynthesis</keyword>
<evidence type="ECO:0000256" key="6">
    <source>
        <dbReference type="ARBA" id="ARBA00012487"/>
    </source>
</evidence>
<comment type="pathway">
    <text evidence="4">Lipid metabolism.</text>
</comment>
<dbReference type="UniPathway" id="UPA00557">
    <property type="reaction ID" value="UER00614"/>
</dbReference>
<evidence type="ECO:0000256" key="9">
    <source>
        <dbReference type="ARBA" id="ARBA00022692"/>
    </source>
</evidence>
<keyword evidence="7 16" id="KW-0444">Lipid biosynthesis</keyword>
<evidence type="ECO:0000313" key="18">
    <source>
        <dbReference type="EMBL" id="OQR93646.1"/>
    </source>
</evidence>
<evidence type="ECO:0000256" key="5">
    <source>
        <dbReference type="ARBA" id="ARBA00010185"/>
    </source>
</evidence>
<feature type="transmembrane region" description="Helical" evidence="16">
    <location>
        <begin position="261"/>
        <end position="285"/>
    </location>
</feature>
<name>A0A1V9Z6N2_9STRA</name>
<protein>
    <recommendedName>
        <fullName evidence="6 16">Phosphatidate cytidylyltransferase</fullName>
        <ecNumber evidence="6 16">2.7.7.41</ecNumber>
    </recommendedName>
</protein>
<dbReference type="GO" id="GO:0005789">
    <property type="term" value="C:endoplasmic reticulum membrane"/>
    <property type="evidence" value="ECO:0007669"/>
    <property type="project" value="TreeGrafter"/>
</dbReference>
<dbReference type="EMBL" id="JNBS01002240">
    <property type="protein sequence ID" value="OQR93646.1"/>
    <property type="molecule type" value="Genomic_DNA"/>
</dbReference>
<feature type="transmembrane region" description="Helical" evidence="16">
    <location>
        <begin position="114"/>
        <end position="133"/>
    </location>
</feature>
<dbReference type="OrthoDB" id="10260889at2759"/>
<evidence type="ECO:0000256" key="16">
    <source>
        <dbReference type="PIRNR" id="PIRNR018269"/>
    </source>
</evidence>
<feature type="transmembrane region" description="Helical" evidence="16">
    <location>
        <begin position="191"/>
        <end position="209"/>
    </location>
</feature>
<evidence type="ECO:0000256" key="1">
    <source>
        <dbReference type="ARBA" id="ARBA00001698"/>
    </source>
</evidence>
<keyword evidence="10 16" id="KW-0548">Nucleotidyltransferase</keyword>
<proteinExistence type="inferred from homology"/>
<keyword evidence="9 16" id="KW-0812">Transmembrane</keyword>